<keyword evidence="1" id="KW-1133">Transmembrane helix</keyword>
<gene>
    <name evidence="3" type="ORF">I7I52_01608</name>
</gene>
<feature type="transmembrane region" description="Helical" evidence="1">
    <location>
        <begin position="45"/>
        <end position="67"/>
    </location>
</feature>
<protein>
    <recommendedName>
        <fullName evidence="2">Rhodopsin domain-containing protein</fullName>
    </recommendedName>
</protein>
<evidence type="ECO:0000256" key="1">
    <source>
        <dbReference type="SAM" id="Phobius"/>
    </source>
</evidence>
<dbReference type="EMBL" id="JAEVHI010000001">
    <property type="protein sequence ID" value="KAG5303575.1"/>
    <property type="molecule type" value="Genomic_DNA"/>
</dbReference>
<accession>A0A8H8D6D5</accession>
<evidence type="ECO:0000313" key="4">
    <source>
        <dbReference type="Proteomes" id="UP000670092"/>
    </source>
</evidence>
<reference evidence="3 4" key="1">
    <citation type="submission" date="2021-01" db="EMBL/GenBank/DDBJ databases">
        <title>Chromosome-level genome assembly of a human fungal pathogen reveals clustering of transcriptionally co-regulated genes.</title>
        <authorList>
            <person name="Voorhies M."/>
            <person name="Cohen S."/>
            <person name="Shea T.P."/>
            <person name="Petrus S."/>
            <person name="Munoz J.F."/>
            <person name="Poplawski S."/>
            <person name="Goldman W.E."/>
            <person name="Michael T."/>
            <person name="Cuomo C.A."/>
            <person name="Sil A."/>
            <person name="Beyhan S."/>
        </authorList>
    </citation>
    <scope>NUCLEOTIDE SEQUENCE [LARGE SCALE GENOMIC DNA]</scope>
    <source>
        <strain evidence="3 4">G184AR</strain>
    </source>
</reference>
<dbReference type="InterPro" id="IPR049326">
    <property type="entry name" value="Rhodopsin_dom_fungi"/>
</dbReference>
<dbReference type="PANTHER" id="PTHR39614:SF2">
    <property type="entry name" value="INTEGRAL MEMBRANE PROTEIN"/>
    <property type="match status" value="1"/>
</dbReference>
<dbReference type="Pfam" id="PF20684">
    <property type="entry name" value="Fung_rhodopsin"/>
    <property type="match status" value="1"/>
</dbReference>
<dbReference type="Proteomes" id="UP000670092">
    <property type="component" value="Unassembled WGS sequence"/>
</dbReference>
<keyword evidence="1" id="KW-0472">Membrane</keyword>
<dbReference type="VEuPathDB" id="FungiDB:I7I52_01608"/>
<feature type="transmembrane region" description="Helical" evidence="1">
    <location>
        <begin position="12"/>
        <end position="33"/>
    </location>
</feature>
<comment type="caution">
    <text evidence="3">The sequence shown here is derived from an EMBL/GenBank/DDBJ whole genome shotgun (WGS) entry which is preliminary data.</text>
</comment>
<feature type="domain" description="Rhodopsin" evidence="2">
    <location>
        <begin position="4"/>
        <end position="109"/>
    </location>
</feature>
<evidence type="ECO:0000313" key="3">
    <source>
        <dbReference type="EMBL" id="KAG5303575.1"/>
    </source>
</evidence>
<keyword evidence="1" id="KW-0812">Transmembrane</keyword>
<dbReference type="OrthoDB" id="3918601at2759"/>
<proteinExistence type="predicted"/>
<dbReference type="PANTHER" id="PTHR39614">
    <property type="entry name" value="INTEGRAL MEMBRANE PROTEIN"/>
    <property type="match status" value="1"/>
</dbReference>
<name>A0A8H8D6D5_AJECA</name>
<evidence type="ECO:0000259" key="2">
    <source>
        <dbReference type="Pfam" id="PF20684"/>
    </source>
</evidence>
<sequence>MDLRCFQAYPTWVGVETSGIGVELLLALLPAYIAWGLHVQLKSKLVLFLAFSFRLPVIIVAALRIFYLRKQNMLGDPFFYGVDPSVCMEIELHYGLIAATIACLKPFVKSFNTGYLGRLEIIPDAFRDTIPLQNYKPPTMSGGRDNPSIGEGGALSIETTSGNIETITDTRSM</sequence>
<dbReference type="AlphaFoldDB" id="A0A8H8D6D5"/>
<organism evidence="3 4">
    <name type="scientific">Ajellomyces capsulatus</name>
    <name type="common">Darling's disease fungus</name>
    <name type="synonym">Histoplasma capsulatum</name>
    <dbReference type="NCBI Taxonomy" id="5037"/>
    <lineage>
        <taxon>Eukaryota</taxon>
        <taxon>Fungi</taxon>
        <taxon>Dikarya</taxon>
        <taxon>Ascomycota</taxon>
        <taxon>Pezizomycotina</taxon>
        <taxon>Eurotiomycetes</taxon>
        <taxon>Eurotiomycetidae</taxon>
        <taxon>Onygenales</taxon>
        <taxon>Ajellomycetaceae</taxon>
        <taxon>Histoplasma</taxon>
    </lineage>
</organism>